<evidence type="ECO:0000256" key="9">
    <source>
        <dbReference type="ARBA" id="ARBA00023136"/>
    </source>
</evidence>
<feature type="transmembrane region" description="Helical" evidence="12">
    <location>
        <begin position="95"/>
        <end position="119"/>
    </location>
</feature>
<keyword evidence="14" id="KW-1185">Reference proteome</keyword>
<evidence type="ECO:0000256" key="10">
    <source>
        <dbReference type="ARBA" id="ARBA00023201"/>
    </source>
</evidence>
<evidence type="ECO:0008006" key="15">
    <source>
        <dbReference type="Google" id="ProtNLM"/>
    </source>
</evidence>
<dbReference type="CDD" id="cd11492">
    <property type="entry name" value="SLC5sbd_NIS-SMVT"/>
    <property type="match status" value="1"/>
</dbReference>
<feature type="transmembrane region" description="Helical" evidence="12">
    <location>
        <begin position="206"/>
        <end position="226"/>
    </location>
</feature>
<name>A0A653CKK7_CALMS</name>
<dbReference type="Gene3D" id="1.20.1730.10">
    <property type="entry name" value="Sodium/glucose cotransporter"/>
    <property type="match status" value="1"/>
</dbReference>
<evidence type="ECO:0000256" key="1">
    <source>
        <dbReference type="ARBA" id="ARBA00004651"/>
    </source>
</evidence>
<feature type="transmembrane region" description="Helical" evidence="12">
    <location>
        <begin position="30"/>
        <end position="49"/>
    </location>
</feature>
<dbReference type="InterPro" id="IPR001734">
    <property type="entry name" value="Na/solute_symporter"/>
</dbReference>
<feature type="transmembrane region" description="Helical" evidence="12">
    <location>
        <begin position="398"/>
        <end position="418"/>
    </location>
</feature>
<evidence type="ECO:0000256" key="2">
    <source>
        <dbReference type="ARBA" id="ARBA00006434"/>
    </source>
</evidence>
<evidence type="ECO:0000256" key="8">
    <source>
        <dbReference type="ARBA" id="ARBA00023065"/>
    </source>
</evidence>
<feature type="transmembrane region" description="Helical" evidence="12">
    <location>
        <begin position="69"/>
        <end position="89"/>
    </location>
</feature>
<keyword evidence="6 12" id="KW-1133">Transmembrane helix</keyword>
<proteinExistence type="inferred from homology"/>
<dbReference type="Proteomes" id="UP000410492">
    <property type="component" value="Unassembled WGS sequence"/>
</dbReference>
<keyword evidence="4" id="KW-1003">Cell membrane</keyword>
<dbReference type="InterPro" id="IPR038377">
    <property type="entry name" value="Na/Glc_symporter_sf"/>
</dbReference>
<evidence type="ECO:0000313" key="14">
    <source>
        <dbReference type="Proteomes" id="UP000410492"/>
    </source>
</evidence>
<dbReference type="Pfam" id="PF00474">
    <property type="entry name" value="SSF"/>
    <property type="match status" value="1"/>
</dbReference>
<dbReference type="NCBIfam" id="TIGR00813">
    <property type="entry name" value="sss"/>
    <property type="match status" value="1"/>
</dbReference>
<dbReference type="EMBL" id="CAACVG010007923">
    <property type="protein sequence ID" value="VEN47650.1"/>
    <property type="molecule type" value="Genomic_DNA"/>
</dbReference>
<organism evidence="13 14">
    <name type="scientific">Callosobruchus maculatus</name>
    <name type="common">Southern cowpea weevil</name>
    <name type="synonym">Pulse bruchid</name>
    <dbReference type="NCBI Taxonomy" id="64391"/>
    <lineage>
        <taxon>Eukaryota</taxon>
        <taxon>Metazoa</taxon>
        <taxon>Ecdysozoa</taxon>
        <taxon>Arthropoda</taxon>
        <taxon>Hexapoda</taxon>
        <taxon>Insecta</taxon>
        <taxon>Pterygota</taxon>
        <taxon>Neoptera</taxon>
        <taxon>Endopterygota</taxon>
        <taxon>Coleoptera</taxon>
        <taxon>Polyphaga</taxon>
        <taxon>Cucujiformia</taxon>
        <taxon>Chrysomeloidea</taxon>
        <taxon>Chrysomelidae</taxon>
        <taxon>Bruchinae</taxon>
        <taxon>Bruchini</taxon>
        <taxon>Callosobruchus</taxon>
    </lineage>
</organism>
<evidence type="ECO:0000256" key="3">
    <source>
        <dbReference type="ARBA" id="ARBA00022448"/>
    </source>
</evidence>
<dbReference type="InterPro" id="IPR051163">
    <property type="entry name" value="Sodium:Solute_Symporter_SSF"/>
</dbReference>
<keyword evidence="3" id="KW-0813">Transport</keyword>
<evidence type="ECO:0000313" key="13">
    <source>
        <dbReference type="EMBL" id="VEN47650.1"/>
    </source>
</evidence>
<feature type="transmembrane region" description="Helical" evidence="12">
    <location>
        <begin position="338"/>
        <end position="361"/>
    </location>
</feature>
<evidence type="ECO:0000256" key="6">
    <source>
        <dbReference type="ARBA" id="ARBA00022989"/>
    </source>
</evidence>
<dbReference type="GO" id="GO:0015293">
    <property type="term" value="F:symporter activity"/>
    <property type="evidence" value="ECO:0007669"/>
    <property type="project" value="TreeGrafter"/>
</dbReference>
<dbReference type="PANTHER" id="PTHR42985:SF21">
    <property type="entry name" value="SODIUM-DEPENDENT MULTIVITAMIN TRANSPORTER-LIKE PROTEIN"/>
    <property type="match status" value="1"/>
</dbReference>
<comment type="similarity">
    <text evidence="2 11">Belongs to the sodium:solute symporter (SSF) (TC 2.A.21) family.</text>
</comment>
<protein>
    <recommendedName>
        <fullName evidence="15">Sodium-coupled monocarboxylate transporter 1</fullName>
    </recommendedName>
</protein>
<feature type="transmembrane region" description="Helical" evidence="12">
    <location>
        <begin position="424"/>
        <end position="449"/>
    </location>
</feature>
<evidence type="ECO:0000256" key="11">
    <source>
        <dbReference type="RuleBase" id="RU362091"/>
    </source>
</evidence>
<feature type="transmembrane region" description="Helical" evidence="12">
    <location>
        <begin position="526"/>
        <end position="547"/>
    </location>
</feature>
<reference evidence="13 14" key="1">
    <citation type="submission" date="2019-01" db="EMBL/GenBank/DDBJ databases">
        <authorList>
            <person name="Sayadi A."/>
        </authorList>
    </citation>
    <scope>NUCLEOTIDE SEQUENCE [LARGE SCALE GENOMIC DNA]</scope>
</reference>
<evidence type="ECO:0000256" key="7">
    <source>
        <dbReference type="ARBA" id="ARBA00023053"/>
    </source>
</evidence>
<dbReference type="PANTHER" id="PTHR42985">
    <property type="entry name" value="SODIUM-COUPLED MONOCARBOXYLATE TRANSPORTER"/>
    <property type="match status" value="1"/>
</dbReference>
<dbReference type="OrthoDB" id="6132759at2759"/>
<feature type="transmembrane region" description="Helical" evidence="12">
    <location>
        <begin position="147"/>
        <end position="169"/>
    </location>
</feature>
<evidence type="ECO:0000256" key="4">
    <source>
        <dbReference type="ARBA" id="ARBA00022475"/>
    </source>
</evidence>
<gene>
    <name evidence="13" type="ORF">CALMAC_LOCUS9346</name>
</gene>
<comment type="subcellular location">
    <subcellularLocation>
        <location evidence="1">Cell membrane</location>
        <topology evidence="1">Multi-pass membrane protein</topology>
    </subcellularLocation>
</comment>
<dbReference type="PROSITE" id="PS50283">
    <property type="entry name" value="NA_SOLUT_SYMP_3"/>
    <property type="match status" value="1"/>
</dbReference>
<keyword evidence="7" id="KW-0915">Sodium</keyword>
<feature type="transmembrane region" description="Helical" evidence="12">
    <location>
        <begin position="295"/>
        <end position="318"/>
    </location>
</feature>
<accession>A0A653CKK7</accession>
<keyword evidence="10" id="KW-0739">Sodium transport</keyword>
<evidence type="ECO:0000256" key="5">
    <source>
        <dbReference type="ARBA" id="ARBA00022692"/>
    </source>
</evidence>
<sequence>MSTTTTTFQPVISTVVPSTVGNVFFSWYDYAFFGVMLSISMGIGVYVGCFGKKQNTAKDYLMGGNKMKVVPVVISLVASHCSGVTLLALPADIYAFGAAYWLGSFSFLVLTAVTIYVFLPVFHKLQLTSTYEYLGLRFDKRVRKCSSFLFAMTVFLYLPIVIYIPALAFSAASGINVHIITPIVCGVCIFYTTIGGLKALVWSDALQFSVTMGAMLTVFVLGLKSIGGMSYVWQKGVEQGRLDVFNFELDFTKRESFWAVMVGLTIHWIAHTSVNQGCTQKFLSVSSLSDSKKTVLLYCLGMILVKTLSVLSGLIMAAKYSECDPFLTNKIKKKDQLFPYYVLDVAGNIPGVSGAFIAGIFTASLSSLSANLNSLAGTIYEDFLKSFLTKKGLNNAGVTLKILVVIIGVISTSLVYVVEKMGGLLSLSIGLGSMAHGPLLGMFVLGLLFPRANGKGAFYGAMVAMFSMMIVIVGNNYYTSRKMLVYPTKPVSTDKCYDNTTLISEIHSLRTAHQNAEIFPLFKISFYWYSSIGCTICVLVGMIISYLSEQNDPPVSKELLSPVIHRWLPKDKYPDKIHLKYDSVEDSLVKVVNGSTNEKDEELNRKLLRLEVMRKKSFVMDSIDD</sequence>
<keyword evidence="9 12" id="KW-0472">Membrane</keyword>
<dbReference type="GO" id="GO:0006814">
    <property type="term" value="P:sodium ion transport"/>
    <property type="evidence" value="ECO:0007669"/>
    <property type="project" value="UniProtKB-KW"/>
</dbReference>
<feature type="transmembrane region" description="Helical" evidence="12">
    <location>
        <begin position="456"/>
        <end position="478"/>
    </location>
</feature>
<feature type="transmembrane region" description="Helical" evidence="12">
    <location>
        <begin position="175"/>
        <end position="194"/>
    </location>
</feature>
<dbReference type="AlphaFoldDB" id="A0A653CKK7"/>
<dbReference type="GO" id="GO:0005886">
    <property type="term" value="C:plasma membrane"/>
    <property type="evidence" value="ECO:0007669"/>
    <property type="project" value="UniProtKB-SubCell"/>
</dbReference>
<keyword evidence="8" id="KW-0406">Ion transport</keyword>
<evidence type="ECO:0000256" key="12">
    <source>
        <dbReference type="SAM" id="Phobius"/>
    </source>
</evidence>
<keyword evidence="5 12" id="KW-0812">Transmembrane</keyword>